<organism evidence="1">
    <name type="scientific">Leviviridae sp</name>
    <dbReference type="NCBI Taxonomy" id="2027243"/>
    <lineage>
        <taxon>Viruses</taxon>
        <taxon>Riboviria</taxon>
        <taxon>Orthornavirae</taxon>
        <taxon>Lenarviricota</taxon>
        <taxon>Leviviricetes</taxon>
        <taxon>Norzivirales</taxon>
        <taxon>Fiersviridae</taxon>
    </lineage>
</organism>
<reference evidence="1" key="1">
    <citation type="submission" date="2019-05" db="EMBL/GenBank/DDBJ databases">
        <title>Metatranscriptomic reconstruction reveals RNA viruses with the potential to shape carbon cycling in soil.</title>
        <authorList>
            <person name="Starr E.P."/>
            <person name="Nuccio E."/>
            <person name="Pett-Ridge J."/>
            <person name="Banfield J.F."/>
            <person name="Firestone M.K."/>
        </authorList>
    </citation>
    <scope>NUCLEOTIDE SEQUENCE</scope>
    <source>
        <strain evidence="1">H4_Bulk_48_scaffold_686_e_951_1</strain>
    </source>
</reference>
<name>A0A514D5G3_9VIRU</name>
<accession>A0A514D5G3</accession>
<proteinExistence type="predicted"/>
<evidence type="ECO:0000313" key="1">
    <source>
        <dbReference type="EMBL" id="QDH88868.1"/>
    </source>
</evidence>
<dbReference type="EMBL" id="MN034439">
    <property type="protein sequence ID" value="QDH88868.1"/>
    <property type="molecule type" value="Genomic_RNA"/>
</dbReference>
<protein>
    <submittedName>
        <fullName evidence="1">Uncharacterized protein</fullName>
    </submittedName>
</protein>
<sequence length="113" mass="11833">MRIGTLADVSGKARLTISHSESKENKGQVTDRSSIRLEVTRVIEGSTTEVTAQVTVVASLPRAGFTADELSTIAGALFGFCVVDPADTTPESSNAVLASHTSALFQRVITGEP</sequence>
<gene>
    <name evidence="1" type="ORF">H4Bulk48686e9511_000001</name>
</gene>